<keyword evidence="2" id="KW-1185">Reference proteome</keyword>
<dbReference type="EMBL" id="JAVDUU010000004">
    <property type="protein sequence ID" value="MDR6944114.1"/>
    <property type="molecule type" value="Genomic_DNA"/>
</dbReference>
<organism evidence="1 2">
    <name type="scientific">Mucilaginibacter pocheonensis</name>
    <dbReference type="NCBI Taxonomy" id="398050"/>
    <lineage>
        <taxon>Bacteria</taxon>
        <taxon>Pseudomonadati</taxon>
        <taxon>Bacteroidota</taxon>
        <taxon>Sphingobacteriia</taxon>
        <taxon>Sphingobacteriales</taxon>
        <taxon>Sphingobacteriaceae</taxon>
        <taxon>Mucilaginibacter</taxon>
    </lineage>
</organism>
<dbReference type="Proteomes" id="UP001247620">
    <property type="component" value="Unassembled WGS sequence"/>
</dbReference>
<gene>
    <name evidence="1" type="ORF">J2W55_003974</name>
</gene>
<sequence length="108" mass="12354">MKIFWLRYLLVFVCIFSILENTGVSVISLLKKTNICQNDCSVVNDDESAPERNENKETKLKEFYAVQQEHLLPQLYLSGTVIHYANEKSGNHLAWISPVPTPPPNYTV</sequence>
<name>A0ABU1TFN0_9SPHI</name>
<comment type="caution">
    <text evidence="1">The sequence shown here is derived from an EMBL/GenBank/DDBJ whole genome shotgun (WGS) entry which is preliminary data.</text>
</comment>
<dbReference type="RefSeq" id="WP_310099591.1">
    <property type="nucleotide sequence ID" value="NZ_JAVDUU010000004.1"/>
</dbReference>
<accession>A0ABU1TFN0</accession>
<reference evidence="1 2" key="1">
    <citation type="submission" date="2023-07" db="EMBL/GenBank/DDBJ databases">
        <title>Sorghum-associated microbial communities from plants grown in Nebraska, USA.</title>
        <authorList>
            <person name="Schachtman D."/>
        </authorList>
    </citation>
    <scope>NUCLEOTIDE SEQUENCE [LARGE SCALE GENOMIC DNA]</scope>
    <source>
        <strain evidence="1 2">3262</strain>
    </source>
</reference>
<evidence type="ECO:0000313" key="1">
    <source>
        <dbReference type="EMBL" id="MDR6944114.1"/>
    </source>
</evidence>
<protein>
    <submittedName>
        <fullName evidence="1">Uncharacterized protein</fullName>
    </submittedName>
</protein>
<evidence type="ECO:0000313" key="2">
    <source>
        <dbReference type="Proteomes" id="UP001247620"/>
    </source>
</evidence>
<proteinExistence type="predicted"/>